<dbReference type="InterPro" id="IPR011014">
    <property type="entry name" value="MscS_channel_TM-2"/>
</dbReference>
<dbReference type="GeneID" id="11971052"/>
<feature type="transmembrane region" description="Helical" evidence="7">
    <location>
        <begin position="162"/>
        <end position="191"/>
    </location>
</feature>
<dbReference type="Pfam" id="PF00924">
    <property type="entry name" value="MS_channel_2nd"/>
    <property type="match status" value="1"/>
</dbReference>
<dbReference type="InterPro" id="IPR023408">
    <property type="entry name" value="MscS_beta-dom_sf"/>
</dbReference>
<evidence type="ECO:0000256" key="6">
    <source>
        <dbReference type="ARBA" id="ARBA00023136"/>
    </source>
</evidence>
<dbReference type="Pfam" id="PF21082">
    <property type="entry name" value="MS_channel_3rd"/>
    <property type="match status" value="1"/>
</dbReference>
<dbReference type="OrthoDB" id="31543at2157"/>
<reference evidence="10 11" key="1">
    <citation type="journal article" date="2012" name="J. Bacteriol.">
        <title>Complete genome sequence of a thermophilic methanogen, Methanocella conradii HZ254, isolated from Chinese rice field soil.</title>
        <authorList>
            <person name="Lu Z."/>
            <person name="Lu Y."/>
        </authorList>
    </citation>
    <scope>NUCLEOTIDE SEQUENCE [LARGE SCALE GENOMIC DNA]</scope>
    <source>
        <strain evidence="11">DSM 24694 / JCM 17849 / CGMCC 1.5162 / HZ254</strain>
    </source>
</reference>
<feature type="domain" description="Mechanosensitive ion channel MscS" evidence="8">
    <location>
        <begin position="180"/>
        <end position="246"/>
    </location>
</feature>
<dbReference type="GO" id="GO:0005886">
    <property type="term" value="C:plasma membrane"/>
    <property type="evidence" value="ECO:0007669"/>
    <property type="project" value="UniProtKB-SubCell"/>
</dbReference>
<proteinExistence type="inferred from homology"/>
<dbReference type="Gene3D" id="2.30.30.60">
    <property type="match status" value="1"/>
</dbReference>
<dbReference type="PANTHER" id="PTHR30221:SF1">
    <property type="entry name" value="SMALL-CONDUCTANCE MECHANOSENSITIVE CHANNEL"/>
    <property type="match status" value="1"/>
</dbReference>
<comment type="subcellular location">
    <subcellularLocation>
        <location evidence="1">Cell membrane</location>
        <topology evidence="1">Multi-pass membrane protein</topology>
    </subcellularLocation>
</comment>
<dbReference type="STRING" id="1041930.Mtc_0929"/>
<dbReference type="SUPFAM" id="SSF82689">
    <property type="entry name" value="Mechanosensitive channel protein MscS (YggB), C-terminal domain"/>
    <property type="match status" value="1"/>
</dbReference>
<feature type="transmembrane region" description="Helical" evidence="7">
    <location>
        <begin position="135"/>
        <end position="156"/>
    </location>
</feature>
<keyword evidence="3" id="KW-1003">Cell membrane</keyword>
<keyword evidence="6 7" id="KW-0472">Membrane</keyword>
<gene>
    <name evidence="10" type="primary">mscS-2</name>
    <name evidence="10" type="ordered locus">Mtc_0929</name>
</gene>
<evidence type="ECO:0000256" key="3">
    <source>
        <dbReference type="ARBA" id="ARBA00022475"/>
    </source>
</evidence>
<feature type="domain" description="Mechanosensitive ion channel MscS C-terminal" evidence="9">
    <location>
        <begin position="255"/>
        <end position="337"/>
    </location>
</feature>
<dbReference type="Gene3D" id="3.30.70.100">
    <property type="match status" value="1"/>
</dbReference>
<dbReference type="InterPro" id="IPR006685">
    <property type="entry name" value="MscS_channel_2nd"/>
</dbReference>
<dbReference type="PANTHER" id="PTHR30221">
    <property type="entry name" value="SMALL-CONDUCTANCE MECHANOSENSITIVE CHANNEL"/>
    <property type="match status" value="1"/>
</dbReference>
<dbReference type="SUPFAM" id="SSF82861">
    <property type="entry name" value="Mechanosensitive channel protein MscS (YggB), transmembrane region"/>
    <property type="match status" value="1"/>
</dbReference>
<dbReference type="AlphaFoldDB" id="H8I4D0"/>
<dbReference type="KEGG" id="mez:Mtc_0929"/>
<evidence type="ECO:0000256" key="4">
    <source>
        <dbReference type="ARBA" id="ARBA00022692"/>
    </source>
</evidence>
<dbReference type="eggNOG" id="arCOG01568">
    <property type="taxonomic scope" value="Archaea"/>
</dbReference>
<dbReference type="GO" id="GO:0008381">
    <property type="term" value="F:mechanosensitive monoatomic ion channel activity"/>
    <property type="evidence" value="ECO:0007669"/>
    <property type="project" value="InterPro"/>
</dbReference>
<comment type="similarity">
    <text evidence="2">Belongs to the MscS (TC 1.A.23) family.</text>
</comment>
<evidence type="ECO:0000256" key="7">
    <source>
        <dbReference type="SAM" id="Phobius"/>
    </source>
</evidence>
<protein>
    <submittedName>
        <fullName evidence="10">Small-conductance mechanosensitive channel</fullName>
    </submittedName>
</protein>
<evidence type="ECO:0000313" key="11">
    <source>
        <dbReference type="Proteomes" id="UP000005233"/>
    </source>
</evidence>
<keyword evidence="5 7" id="KW-1133">Transmembrane helix</keyword>
<dbReference type="InterPro" id="IPR011066">
    <property type="entry name" value="MscS_channel_C_sf"/>
</dbReference>
<organism evidence="10 11">
    <name type="scientific">Methanocella conradii (strain DSM 24694 / JCM 17849 / CGMCC 1.5162 / HZ254)</name>
    <dbReference type="NCBI Taxonomy" id="1041930"/>
    <lineage>
        <taxon>Archaea</taxon>
        <taxon>Methanobacteriati</taxon>
        <taxon>Methanobacteriota</taxon>
        <taxon>Stenosarchaea group</taxon>
        <taxon>Methanomicrobia</taxon>
        <taxon>Methanocellales</taxon>
        <taxon>Methanocellaceae</taxon>
        <taxon>Methanocella</taxon>
    </lineage>
</organism>
<dbReference type="HOGENOM" id="CLU_037945_0_1_2"/>
<dbReference type="Proteomes" id="UP000005233">
    <property type="component" value="Chromosome"/>
</dbReference>
<evidence type="ECO:0000313" key="10">
    <source>
        <dbReference type="EMBL" id="AFC99687.1"/>
    </source>
</evidence>
<dbReference type="RefSeq" id="WP_014405525.1">
    <property type="nucleotide sequence ID" value="NC_017034.1"/>
</dbReference>
<name>H8I4D0_METCZ</name>
<keyword evidence="11" id="KW-1185">Reference proteome</keyword>
<feature type="transmembrane region" description="Helical" evidence="7">
    <location>
        <begin position="87"/>
        <end position="115"/>
    </location>
</feature>
<dbReference type="Gene3D" id="1.10.287.1260">
    <property type="match status" value="1"/>
</dbReference>
<keyword evidence="4 7" id="KW-0812">Transmembrane</keyword>
<sequence length="357" mass="39292">MNFPQADIPETVNVLLAAAIFISSIGLAYILKFFIERLGPRLVSRSRTTLDDEILKAIKGPIQLLVIALGAYVAAHMVSIIPEGAYAWLNSIMVIVAIFIAAYLLSNIAATIISWYEKRLDAGNGSRLDASLISFLKRLSSVVIYTIAILMAVGQFMEITPLLASVGVLSIAVALAAQELLSNVFGAFAILTDRPYKIGDRIELSGGEYGDVIDIGLKSTRIRTLDNKVIIIPNAEISKSRIYNYSEPDLKLRYTVRIAISYDSDVEKASSILLDIASGIDGVSKDPAPIVYVEGLGDFSINLVMLVWGNNFRKNWDIPDKIYRQALRRFTSEGIKIPYPVRSVLLDVKKSPIYDQS</sequence>
<feature type="transmembrane region" description="Helical" evidence="7">
    <location>
        <begin position="12"/>
        <end position="35"/>
    </location>
</feature>
<evidence type="ECO:0000256" key="2">
    <source>
        <dbReference type="ARBA" id="ARBA00008017"/>
    </source>
</evidence>
<accession>H8I4D0</accession>
<evidence type="ECO:0000259" key="9">
    <source>
        <dbReference type="Pfam" id="PF21082"/>
    </source>
</evidence>
<feature type="transmembrane region" description="Helical" evidence="7">
    <location>
        <begin position="62"/>
        <end position="81"/>
    </location>
</feature>
<evidence type="ECO:0000256" key="5">
    <source>
        <dbReference type="ARBA" id="ARBA00022989"/>
    </source>
</evidence>
<dbReference type="InterPro" id="IPR045275">
    <property type="entry name" value="MscS_archaea/bacteria_type"/>
</dbReference>
<evidence type="ECO:0000256" key="1">
    <source>
        <dbReference type="ARBA" id="ARBA00004651"/>
    </source>
</evidence>
<dbReference type="InterPro" id="IPR049278">
    <property type="entry name" value="MS_channel_C"/>
</dbReference>
<dbReference type="EMBL" id="CP003243">
    <property type="protein sequence ID" value="AFC99687.1"/>
    <property type="molecule type" value="Genomic_DNA"/>
</dbReference>
<dbReference type="InterPro" id="IPR010920">
    <property type="entry name" value="LSM_dom_sf"/>
</dbReference>
<evidence type="ECO:0000259" key="8">
    <source>
        <dbReference type="Pfam" id="PF00924"/>
    </source>
</evidence>
<dbReference type="SUPFAM" id="SSF50182">
    <property type="entry name" value="Sm-like ribonucleoproteins"/>
    <property type="match status" value="1"/>
</dbReference>